<dbReference type="OrthoDB" id="288590at2759"/>
<comment type="caution">
    <text evidence="1">The sequence shown here is derived from an EMBL/GenBank/DDBJ whole genome shotgun (WGS) entry which is preliminary data.</text>
</comment>
<keyword evidence="2" id="KW-1185">Reference proteome</keyword>
<dbReference type="Proteomes" id="UP000655225">
    <property type="component" value="Unassembled WGS sequence"/>
</dbReference>
<evidence type="ECO:0000313" key="1">
    <source>
        <dbReference type="EMBL" id="KAF8391144.1"/>
    </source>
</evidence>
<sequence>MEIQEWFKVLMKEKKKFWQEPGDLERFGRAFVLSEEQEIDWGDLFFIISGSPTYFPSSLCLLSNYTLSLSSSLYLASLHVSRSSGSNVFDGELEKQSPVKLL</sequence>
<protein>
    <submittedName>
        <fullName evidence="1">Uncharacterized protein</fullName>
    </submittedName>
</protein>
<gene>
    <name evidence="1" type="ORF">HHK36_023445</name>
</gene>
<organism evidence="1 2">
    <name type="scientific">Tetracentron sinense</name>
    <name type="common">Spur-leaf</name>
    <dbReference type="NCBI Taxonomy" id="13715"/>
    <lineage>
        <taxon>Eukaryota</taxon>
        <taxon>Viridiplantae</taxon>
        <taxon>Streptophyta</taxon>
        <taxon>Embryophyta</taxon>
        <taxon>Tracheophyta</taxon>
        <taxon>Spermatophyta</taxon>
        <taxon>Magnoliopsida</taxon>
        <taxon>Trochodendrales</taxon>
        <taxon>Trochodendraceae</taxon>
        <taxon>Tetracentron</taxon>
    </lineage>
</organism>
<dbReference type="EMBL" id="JABCRI010000017">
    <property type="protein sequence ID" value="KAF8391144.1"/>
    <property type="molecule type" value="Genomic_DNA"/>
</dbReference>
<name>A0A835D8P7_TETSI</name>
<evidence type="ECO:0000313" key="2">
    <source>
        <dbReference type="Proteomes" id="UP000655225"/>
    </source>
</evidence>
<accession>A0A835D8P7</accession>
<proteinExistence type="predicted"/>
<reference evidence="1 2" key="1">
    <citation type="submission" date="2020-04" db="EMBL/GenBank/DDBJ databases">
        <title>Plant Genome Project.</title>
        <authorList>
            <person name="Zhang R.-G."/>
        </authorList>
    </citation>
    <scope>NUCLEOTIDE SEQUENCE [LARGE SCALE GENOMIC DNA]</scope>
    <source>
        <strain evidence="1">YNK0</strain>
        <tissue evidence="1">Leaf</tissue>
    </source>
</reference>
<dbReference type="AlphaFoldDB" id="A0A835D8P7"/>